<dbReference type="OrthoDB" id="58529at2759"/>
<gene>
    <name evidence="3" type="ORF">MELIAE_LOCUS2478</name>
</gene>
<dbReference type="PANTHER" id="PTHR15854:SF4">
    <property type="entry name" value="PEROXYNITRITE ISOMERASE THAP4"/>
    <property type="match status" value="1"/>
</dbReference>
<comment type="catalytic activity">
    <reaction evidence="1">
        <text>peroxynitrite = nitrate</text>
        <dbReference type="Rhea" id="RHEA:63116"/>
        <dbReference type="ChEBI" id="CHEBI:17632"/>
        <dbReference type="ChEBI" id="CHEBI:25941"/>
    </reaction>
    <physiologicalReaction direction="left-to-right" evidence="1">
        <dbReference type="Rhea" id="RHEA:63117"/>
    </physiologicalReaction>
</comment>
<dbReference type="InterPro" id="IPR045165">
    <property type="entry name" value="Nitrobindin"/>
</dbReference>
<dbReference type="CDD" id="cd07828">
    <property type="entry name" value="lipocalin_heme-bd-THAP4-like"/>
    <property type="match status" value="1"/>
</dbReference>
<feature type="domain" description="THAP4-like heme-binding" evidence="2">
    <location>
        <begin position="11"/>
        <end position="163"/>
    </location>
</feature>
<dbReference type="InterPro" id="IPR012674">
    <property type="entry name" value="Calycin"/>
</dbReference>
<reference evidence="3" key="1">
    <citation type="submission" date="2021-12" db="EMBL/GenBank/DDBJ databases">
        <authorList>
            <person name="King R."/>
        </authorList>
    </citation>
    <scope>NUCLEOTIDE SEQUENCE</scope>
</reference>
<dbReference type="PANTHER" id="PTHR15854">
    <property type="entry name" value="THAP4 PROTEIN"/>
    <property type="match status" value="1"/>
</dbReference>
<accession>A0A9P0FD25</accession>
<organism evidence="3 4">
    <name type="scientific">Brassicogethes aeneus</name>
    <name type="common">Rape pollen beetle</name>
    <name type="synonym">Meligethes aeneus</name>
    <dbReference type="NCBI Taxonomy" id="1431903"/>
    <lineage>
        <taxon>Eukaryota</taxon>
        <taxon>Metazoa</taxon>
        <taxon>Ecdysozoa</taxon>
        <taxon>Arthropoda</taxon>
        <taxon>Hexapoda</taxon>
        <taxon>Insecta</taxon>
        <taxon>Pterygota</taxon>
        <taxon>Neoptera</taxon>
        <taxon>Endopterygota</taxon>
        <taxon>Coleoptera</taxon>
        <taxon>Polyphaga</taxon>
        <taxon>Cucujiformia</taxon>
        <taxon>Nitidulidae</taxon>
        <taxon>Meligethinae</taxon>
        <taxon>Brassicogethes</taxon>
    </lineage>
</organism>
<evidence type="ECO:0000256" key="1">
    <source>
        <dbReference type="ARBA" id="ARBA00036993"/>
    </source>
</evidence>
<dbReference type="AlphaFoldDB" id="A0A9P0FD25"/>
<evidence type="ECO:0000259" key="2">
    <source>
        <dbReference type="Pfam" id="PF08768"/>
    </source>
</evidence>
<sequence>MMFKPQIHEALKPLSFLIGKWKSISAKGAYPTINPFTYCEEVTFSSIGQPLLNYNSIAYNPNGPKPMHLESGFLRIKAAGTNEVAFMVAHNFGLTSLEEGTVKGNEICLKSVQIARMTFAKDPAVIGIERCYSLIEEGKLQLILSMETENIGLTEHLRVVYEKID</sequence>
<name>A0A9P0FD25_BRAAE</name>
<dbReference type="Pfam" id="PF08768">
    <property type="entry name" value="THAP4_heme-bd"/>
    <property type="match status" value="1"/>
</dbReference>
<dbReference type="SUPFAM" id="SSF50814">
    <property type="entry name" value="Lipocalins"/>
    <property type="match status" value="1"/>
</dbReference>
<dbReference type="Proteomes" id="UP001154078">
    <property type="component" value="Chromosome 11"/>
</dbReference>
<evidence type="ECO:0000313" key="3">
    <source>
        <dbReference type="EMBL" id="CAH0549283.1"/>
    </source>
</evidence>
<protein>
    <recommendedName>
        <fullName evidence="2">THAP4-like heme-binding domain-containing protein</fullName>
    </recommendedName>
</protein>
<dbReference type="EMBL" id="OV121142">
    <property type="protein sequence ID" value="CAH0549283.1"/>
    <property type="molecule type" value="Genomic_DNA"/>
</dbReference>
<dbReference type="InterPro" id="IPR014878">
    <property type="entry name" value="THAP4-like_heme-bd"/>
</dbReference>
<evidence type="ECO:0000313" key="4">
    <source>
        <dbReference type="Proteomes" id="UP001154078"/>
    </source>
</evidence>
<dbReference type="Gene3D" id="2.40.128.20">
    <property type="match status" value="1"/>
</dbReference>
<keyword evidence="4" id="KW-1185">Reference proteome</keyword>
<proteinExistence type="predicted"/>